<reference evidence="2 3" key="1">
    <citation type="journal article" date="2019" name="Nat. Ecol. Evol.">
        <title>Megaphylogeny resolves global patterns of mushroom evolution.</title>
        <authorList>
            <person name="Varga T."/>
            <person name="Krizsan K."/>
            <person name="Foldi C."/>
            <person name="Dima B."/>
            <person name="Sanchez-Garcia M."/>
            <person name="Sanchez-Ramirez S."/>
            <person name="Szollosi G.J."/>
            <person name="Szarkandi J.G."/>
            <person name="Papp V."/>
            <person name="Albert L."/>
            <person name="Andreopoulos W."/>
            <person name="Angelini C."/>
            <person name="Antonin V."/>
            <person name="Barry K.W."/>
            <person name="Bougher N.L."/>
            <person name="Buchanan P."/>
            <person name="Buyck B."/>
            <person name="Bense V."/>
            <person name="Catcheside P."/>
            <person name="Chovatia M."/>
            <person name="Cooper J."/>
            <person name="Damon W."/>
            <person name="Desjardin D."/>
            <person name="Finy P."/>
            <person name="Geml J."/>
            <person name="Haridas S."/>
            <person name="Hughes K."/>
            <person name="Justo A."/>
            <person name="Karasinski D."/>
            <person name="Kautmanova I."/>
            <person name="Kiss B."/>
            <person name="Kocsube S."/>
            <person name="Kotiranta H."/>
            <person name="LaButti K.M."/>
            <person name="Lechner B.E."/>
            <person name="Liimatainen K."/>
            <person name="Lipzen A."/>
            <person name="Lukacs Z."/>
            <person name="Mihaltcheva S."/>
            <person name="Morgado L.N."/>
            <person name="Niskanen T."/>
            <person name="Noordeloos M.E."/>
            <person name="Ohm R.A."/>
            <person name="Ortiz-Santana B."/>
            <person name="Ovrebo C."/>
            <person name="Racz N."/>
            <person name="Riley R."/>
            <person name="Savchenko A."/>
            <person name="Shiryaev A."/>
            <person name="Soop K."/>
            <person name="Spirin V."/>
            <person name="Szebenyi C."/>
            <person name="Tomsovsky M."/>
            <person name="Tulloss R.E."/>
            <person name="Uehling J."/>
            <person name="Grigoriev I.V."/>
            <person name="Vagvolgyi C."/>
            <person name="Papp T."/>
            <person name="Martin F.M."/>
            <person name="Miettinen O."/>
            <person name="Hibbett D.S."/>
            <person name="Nagy L.G."/>
        </authorList>
    </citation>
    <scope>NUCLEOTIDE SEQUENCE [LARGE SCALE GENOMIC DNA]</scope>
    <source>
        <strain evidence="2 3">CBS 166.37</strain>
    </source>
</reference>
<evidence type="ECO:0000313" key="2">
    <source>
        <dbReference type="EMBL" id="TFK31788.1"/>
    </source>
</evidence>
<gene>
    <name evidence="2" type="ORF">BDQ12DRAFT_729252</name>
</gene>
<feature type="compositionally biased region" description="Polar residues" evidence="1">
    <location>
        <begin position="73"/>
        <end position="97"/>
    </location>
</feature>
<organism evidence="2 3">
    <name type="scientific">Crucibulum laeve</name>
    <dbReference type="NCBI Taxonomy" id="68775"/>
    <lineage>
        <taxon>Eukaryota</taxon>
        <taxon>Fungi</taxon>
        <taxon>Dikarya</taxon>
        <taxon>Basidiomycota</taxon>
        <taxon>Agaricomycotina</taxon>
        <taxon>Agaricomycetes</taxon>
        <taxon>Agaricomycetidae</taxon>
        <taxon>Agaricales</taxon>
        <taxon>Agaricineae</taxon>
        <taxon>Nidulariaceae</taxon>
        <taxon>Crucibulum</taxon>
    </lineage>
</organism>
<dbReference type="EMBL" id="ML213708">
    <property type="protein sequence ID" value="TFK31788.1"/>
    <property type="molecule type" value="Genomic_DNA"/>
</dbReference>
<proteinExistence type="predicted"/>
<evidence type="ECO:0000313" key="3">
    <source>
        <dbReference type="Proteomes" id="UP000308652"/>
    </source>
</evidence>
<sequence>MSAKSAEIYSTDDIASPVKSSSELPPSAKSPSELLPPEITVGHSNSDSGSDLASPEETPSELPSPEIAANHSAFGSESGSEFDSNAGSIYSDGSENMATPHKVADGKHPRSNSSIIAHSSATSESVTLEPSPVSLQSDPPVIEDELQGSSKVTGGFYCGHTVLYNMADKDNEMEIDFATTQPIHSKVLLYLDRNPDSSPHTSMNQDIQSKLGPILEKLSGHYSPVAKSNPYIFANEDNIWSVKG</sequence>
<feature type="region of interest" description="Disordered" evidence="1">
    <location>
        <begin position="1"/>
        <end position="136"/>
    </location>
</feature>
<protein>
    <submittedName>
        <fullName evidence="2">Uncharacterized protein</fullName>
    </submittedName>
</protein>
<accession>A0A5C3LG66</accession>
<dbReference type="AlphaFoldDB" id="A0A5C3LG66"/>
<keyword evidence="3" id="KW-1185">Reference proteome</keyword>
<feature type="compositionally biased region" description="Low complexity" evidence="1">
    <location>
        <begin position="55"/>
        <end position="66"/>
    </location>
</feature>
<dbReference type="Proteomes" id="UP000308652">
    <property type="component" value="Unassembled WGS sequence"/>
</dbReference>
<feature type="compositionally biased region" description="Polar residues" evidence="1">
    <location>
        <begin position="111"/>
        <end position="136"/>
    </location>
</feature>
<evidence type="ECO:0000256" key="1">
    <source>
        <dbReference type="SAM" id="MobiDB-lite"/>
    </source>
</evidence>
<name>A0A5C3LG66_9AGAR</name>
<dbReference type="OrthoDB" id="3070904at2759"/>
<feature type="compositionally biased region" description="Polar residues" evidence="1">
    <location>
        <begin position="42"/>
        <end position="51"/>
    </location>
</feature>